<evidence type="ECO:0000313" key="2">
    <source>
        <dbReference type="Proteomes" id="UP000051952"/>
    </source>
</evidence>
<dbReference type="InterPro" id="IPR012340">
    <property type="entry name" value="NA-bd_OB-fold"/>
</dbReference>
<dbReference type="Gene3D" id="2.40.50.140">
    <property type="entry name" value="Nucleic acid-binding proteins"/>
    <property type="match status" value="1"/>
</dbReference>
<name>A0A0S4JW69_BODSA</name>
<gene>
    <name evidence="1" type="ORF">BSAL_44060</name>
</gene>
<dbReference type="AlphaFoldDB" id="A0A0S4JW69"/>
<dbReference type="VEuPathDB" id="TriTrypDB:BSAL_44060"/>
<protein>
    <recommendedName>
        <fullName evidence="3">CSD domain-containing protein</fullName>
    </recommendedName>
</protein>
<evidence type="ECO:0008006" key="3">
    <source>
        <dbReference type="Google" id="ProtNLM"/>
    </source>
</evidence>
<evidence type="ECO:0000313" key="1">
    <source>
        <dbReference type="EMBL" id="CUG93665.1"/>
    </source>
</evidence>
<proteinExistence type="predicted"/>
<keyword evidence="2" id="KW-1185">Reference proteome</keyword>
<dbReference type="Proteomes" id="UP000051952">
    <property type="component" value="Unassembled WGS sequence"/>
</dbReference>
<organism evidence="1 2">
    <name type="scientific">Bodo saltans</name>
    <name type="common">Flagellated protozoan</name>
    <dbReference type="NCBI Taxonomy" id="75058"/>
    <lineage>
        <taxon>Eukaryota</taxon>
        <taxon>Discoba</taxon>
        <taxon>Euglenozoa</taxon>
        <taxon>Kinetoplastea</taxon>
        <taxon>Metakinetoplastina</taxon>
        <taxon>Eubodonida</taxon>
        <taxon>Bodonidae</taxon>
        <taxon>Bodo</taxon>
    </lineage>
</organism>
<dbReference type="EMBL" id="CYKH01002179">
    <property type="protein sequence ID" value="CUG93665.1"/>
    <property type="molecule type" value="Genomic_DNA"/>
</dbReference>
<sequence>MFRKCSVKIARVSSNSVPVTGTVLSWENARGVGRVALDASSSAGPSSSSSGGHSGSALLVGRGALHNGHFLTPGQRIRAHQVFSKQGQPRLALVRNEDGTLVRPRSLRGVILEYSPVVECGEIGETDLCGNYIPDVSPKYRFSLLDYSCRHPPPAVGQQVIFHKEEKPADGDTPAISFARRIALHYVSKGFSDGTGTVHTLNENFGFVSLDGTSESIFFRRSAAFAGVQVGSRVTFWVSEEPPVSTNAGKLLAIALRPFSPSE</sequence>
<accession>A0A0S4JW69</accession>
<dbReference type="SUPFAM" id="SSF50249">
    <property type="entry name" value="Nucleic acid-binding proteins"/>
    <property type="match status" value="1"/>
</dbReference>
<reference evidence="2" key="1">
    <citation type="submission" date="2015-09" db="EMBL/GenBank/DDBJ databases">
        <authorList>
            <consortium name="Pathogen Informatics"/>
        </authorList>
    </citation>
    <scope>NUCLEOTIDE SEQUENCE [LARGE SCALE GENOMIC DNA]</scope>
    <source>
        <strain evidence="2">Lake Konstanz</strain>
    </source>
</reference>